<gene>
    <name evidence="2" type="ORF">CONPUDRAFT_139441</name>
</gene>
<organism evidence="2 3">
    <name type="scientific">Coniophora puteana (strain RWD-64-598)</name>
    <name type="common">Brown rot fungus</name>
    <dbReference type="NCBI Taxonomy" id="741705"/>
    <lineage>
        <taxon>Eukaryota</taxon>
        <taxon>Fungi</taxon>
        <taxon>Dikarya</taxon>
        <taxon>Basidiomycota</taxon>
        <taxon>Agaricomycotina</taxon>
        <taxon>Agaricomycetes</taxon>
        <taxon>Agaricomycetidae</taxon>
        <taxon>Boletales</taxon>
        <taxon>Coniophorineae</taxon>
        <taxon>Coniophoraceae</taxon>
        <taxon>Coniophora</taxon>
    </lineage>
</organism>
<dbReference type="Proteomes" id="UP000053558">
    <property type="component" value="Unassembled WGS sequence"/>
</dbReference>
<dbReference type="AlphaFoldDB" id="A0A5M3MCG8"/>
<protein>
    <recommendedName>
        <fullName evidence="1">HNH nuclease domain-containing protein</fullName>
    </recommendedName>
</protein>
<comment type="caution">
    <text evidence="2">The sequence shown here is derived from an EMBL/GenBank/DDBJ whole genome shotgun (WGS) entry which is preliminary data.</text>
</comment>
<evidence type="ECO:0000313" key="3">
    <source>
        <dbReference type="Proteomes" id="UP000053558"/>
    </source>
</evidence>
<proteinExistence type="predicted"/>
<keyword evidence="3" id="KW-1185">Reference proteome</keyword>
<dbReference type="OMA" id="THQYRIK"/>
<dbReference type="KEGG" id="cput:CONPUDRAFT_139441"/>
<dbReference type="Pfam" id="PF13391">
    <property type="entry name" value="HNH_2"/>
    <property type="match status" value="1"/>
</dbReference>
<feature type="domain" description="HNH nuclease" evidence="1">
    <location>
        <begin position="160"/>
        <end position="257"/>
    </location>
</feature>
<dbReference type="RefSeq" id="XP_007773089.1">
    <property type="nucleotide sequence ID" value="XM_007774899.1"/>
</dbReference>
<dbReference type="InterPro" id="IPR003615">
    <property type="entry name" value="HNH_nuc"/>
</dbReference>
<dbReference type="EMBL" id="JH711585">
    <property type="protein sequence ID" value="EIW76716.1"/>
    <property type="molecule type" value="Genomic_DNA"/>
</dbReference>
<dbReference type="GeneID" id="19201348"/>
<sequence>MQVVSVDPDHWSLVNIRVVGYLMQYPPGPTTVSCVAREVRNCSALATDEQFDKRASKLKENEVSSPCKQCTDLNTCDKCKDLTEGKPLWQLLSALGKLYRNYLLRSFRRFKGRTPVPSDHPSQTSSFDEIRNELDIVLEVAPRSHATAKKQASIRDRNRCIVTGCVETQEAKKVMQEGRDPGPSAHLDCAHIFSEATNTYLDDANKRNYASASWAITHRFGFQEILEDFNGKNVHSLKNILTLALDVHQEFDDLRLYLEEDISVPNRYYVRCTDGHPKAVHAATPDHVTFSTSDDVNFPLPEPKYLRIHAACCKVAHMSGAADIFRLEDVDDPDPSEPVFAHALGARLSLLVWESHFTSRAQVV</sequence>
<evidence type="ECO:0000259" key="1">
    <source>
        <dbReference type="Pfam" id="PF13391"/>
    </source>
</evidence>
<evidence type="ECO:0000313" key="2">
    <source>
        <dbReference type="EMBL" id="EIW76716.1"/>
    </source>
</evidence>
<dbReference type="OrthoDB" id="2104739at2759"/>
<reference evidence="3" key="1">
    <citation type="journal article" date="2012" name="Science">
        <title>The Paleozoic origin of enzymatic lignin decomposition reconstructed from 31 fungal genomes.</title>
        <authorList>
            <person name="Floudas D."/>
            <person name="Binder M."/>
            <person name="Riley R."/>
            <person name="Barry K."/>
            <person name="Blanchette R.A."/>
            <person name="Henrissat B."/>
            <person name="Martinez A.T."/>
            <person name="Otillar R."/>
            <person name="Spatafora J.W."/>
            <person name="Yadav J.S."/>
            <person name="Aerts A."/>
            <person name="Benoit I."/>
            <person name="Boyd A."/>
            <person name="Carlson A."/>
            <person name="Copeland A."/>
            <person name="Coutinho P.M."/>
            <person name="de Vries R.P."/>
            <person name="Ferreira P."/>
            <person name="Findley K."/>
            <person name="Foster B."/>
            <person name="Gaskell J."/>
            <person name="Glotzer D."/>
            <person name="Gorecki P."/>
            <person name="Heitman J."/>
            <person name="Hesse C."/>
            <person name="Hori C."/>
            <person name="Igarashi K."/>
            <person name="Jurgens J.A."/>
            <person name="Kallen N."/>
            <person name="Kersten P."/>
            <person name="Kohler A."/>
            <person name="Kuees U."/>
            <person name="Kumar T.K.A."/>
            <person name="Kuo A."/>
            <person name="LaButti K."/>
            <person name="Larrondo L.F."/>
            <person name="Lindquist E."/>
            <person name="Ling A."/>
            <person name="Lombard V."/>
            <person name="Lucas S."/>
            <person name="Lundell T."/>
            <person name="Martin R."/>
            <person name="McLaughlin D.J."/>
            <person name="Morgenstern I."/>
            <person name="Morin E."/>
            <person name="Murat C."/>
            <person name="Nagy L.G."/>
            <person name="Nolan M."/>
            <person name="Ohm R.A."/>
            <person name="Patyshakuliyeva A."/>
            <person name="Rokas A."/>
            <person name="Ruiz-Duenas F.J."/>
            <person name="Sabat G."/>
            <person name="Salamov A."/>
            <person name="Samejima M."/>
            <person name="Schmutz J."/>
            <person name="Slot J.C."/>
            <person name="St John F."/>
            <person name="Stenlid J."/>
            <person name="Sun H."/>
            <person name="Sun S."/>
            <person name="Syed K."/>
            <person name="Tsang A."/>
            <person name="Wiebenga A."/>
            <person name="Young D."/>
            <person name="Pisabarro A."/>
            <person name="Eastwood D.C."/>
            <person name="Martin F."/>
            <person name="Cullen D."/>
            <person name="Grigoriev I.V."/>
            <person name="Hibbett D.S."/>
        </authorList>
    </citation>
    <scope>NUCLEOTIDE SEQUENCE [LARGE SCALE GENOMIC DNA]</scope>
    <source>
        <strain evidence="3">RWD-64-598 SS2</strain>
    </source>
</reference>
<name>A0A5M3MCG8_CONPW</name>
<accession>A0A5M3MCG8</accession>